<protein>
    <submittedName>
        <fullName evidence="1">Membrane protein</fullName>
    </submittedName>
</protein>
<dbReference type="EMBL" id="JFCB01000051">
    <property type="protein sequence ID" value="KES03137.1"/>
    <property type="molecule type" value="Genomic_DNA"/>
</dbReference>
<keyword evidence="2" id="KW-1185">Reference proteome</keyword>
<reference evidence="1 2" key="1">
    <citation type="submission" date="2014-02" db="EMBL/GenBank/DDBJ databases">
        <title>The genome announcement of Streptomyces toyocaensis NRRL15009.</title>
        <authorList>
            <person name="Hong H.-J."/>
            <person name="Kwun M.J."/>
        </authorList>
    </citation>
    <scope>NUCLEOTIDE SEQUENCE [LARGE SCALE GENOMIC DNA]</scope>
    <source>
        <strain evidence="1 2">NRRL 15009</strain>
    </source>
</reference>
<comment type="caution">
    <text evidence="1">The sequence shown here is derived from an EMBL/GenBank/DDBJ whole genome shotgun (WGS) entry which is preliminary data.</text>
</comment>
<dbReference type="RefSeq" id="WP_037940966.1">
    <property type="nucleotide sequence ID" value="NZ_JBFADL010000070.1"/>
</dbReference>
<proteinExistence type="predicted"/>
<sequence>MTRSFRRLDRRRLTDTALAALAPVVACGVALGGLTAWVGAGGAGRPTARIDVSYGRVLLPFGDTRETSAYFDVSNTGDAGDRLVAVTYTGKQAEISRHAKAGRGAATKAYLDSTEVPAGTRLSMSPHGVNVTLLAQRGWRPGDLIRFTLRFERSGTIDAFAVVTRPGESGF</sequence>
<organism evidence="1 2">
    <name type="scientific">Streptomyces toyocaensis</name>
    <dbReference type="NCBI Taxonomy" id="55952"/>
    <lineage>
        <taxon>Bacteria</taxon>
        <taxon>Bacillati</taxon>
        <taxon>Actinomycetota</taxon>
        <taxon>Actinomycetes</taxon>
        <taxon>Kitasatosporales</taxon>
        <taxon>Streptomycetaceae</taxon>
        <taxon>Streptomyces</taxon>
    </lineage>
</organism>
<dbReference type="SUPFAM" id="SSF110087">
    <property type="entry name" value="DR1885-like metal-binding protein"/>
    <property type="match status" value="1"/>
</dbReference>
<dbReference type="OrthoDB" id="4328980at2"/>
<dbReference type="Proteomes" id="UP000028341">
    <property type="component" value="Unassembled WGS sequence"/>
</dbReference>
<dbReference type="eggNOG" id="COG2847">
    <property type="taxonomic scope" value="Bacteria"/>
</dbReference>
<dbReference type="InterPro" id="IPR007410">
    <property type="entry name" value="LpqE-like"/>
</dbReference>
<dbReference type="PANTHER" id="PTHR36302">
    <property type="entry name" value="BLR7088 PROTEIN"/>
    <property type="match status" value="1"/>
</dbReference>
<accession>A0A081XHW4</accession>
<name>A0A081XHW4_STRTO</name>
<gene>
    <name evidence="1" type="ORF">BU52_32305</name>
</gene>
<dbReference type="PANTHER" id="PTHR36302:SF1">
    <property type="entry name" value="COPPER CHAPERONE PCU(A)C"/>
    <property type="match status" value="1"/>
</dbReference>
<dbReference type="Gene3D" id="2.60.40.1890">
    <property type="entry name" value="PCu(A)C copper chaperone"/>
    <property type="match status" value="1"/>
</dbReference>
<dbReference type="InterPro" id="IPR036182">
    <property type="entry name" value="PCuAC_sf"/>
</dbReference>
<dbReference type="AlphaFoldDB" id="A0A081XHW4"/>
<dbReference type="InterPro" id="IPR058248">
    <property type="entry name" value="Lxx211020-like"/>
</dbReference>
<evidence type="ECO:0000313" key="2">
    <source>
        <dbReference type="Proteomes" id="UP000028341"/>
    </source>
</evidence>
<dbReference type="STRING" id="55952.BU52_32305"/>
<dbReference type="Pfam" id="PF04314">
    <property type="entry name" value="PCuAC"/>
    <property type="match status" value="1"/>
</dbReference>
<evidence type="ECO:0000313" key="1">
    <source>
        <dbReference type="EMBL" id="KES03137.1"/>
    </source>
</evidence>